<evidence type="ECO:0000313" key="5">
    <source>
        <dbReference type="Proteomes" id="UP001285354"/>
    </source>
</evidence>
<name>A0AAD9T3J2_9HELO</name>
<comment type="caution">
    <text evidence="4">The sequence shown here is derived from an EMBL/GenBank/DDBJ whole genome shotgun (WGS) entry which is preliminary data.</text>
</comment>
<dbReference type="EMBL" id="JAUBYV010000002">
    <property type="protein sequence ID" value="KAK2628720.1"/>
    <property type="molecule type" value="Genomic_DNA"/>
</dbReference>
<accession>A0AAD9T3J2</accession>
<dbReference type="PANTHER" id="PTHR48081">
    <property type="entry name" value="AB HYDROLASE SUPERFAMILY PROTEIN C4A8.06C"/>
    <property type="match status" value="1"/>
</dbReference>
<dbReference type="InterPro" id="IPR029058">
    <property type="entry name" value="AB_hydrolase_fold"/>
</dbReference>
<sequence>MSPRRNSTSSRRDPSTARRDSRKKVRRDPGILGISSLLPRSRRSRAKAHARRPNMANPVDDNTRPAALPVTKTCVYKSIGKTRIPLDVYVPGSASTTSNPTNPPPPSTPPPSPHQHHPVMLFIHGGGWLGSNRSDYCRPLFHQFLHLGFVVVSMDYRLRPETSLDGQLSDVADVEGWLRTRLAVELEDVRVHVDASQLVVVGASAGAHLALLTPKLWTVAPKAILSMYGPTNLHHLPYLHRFAANPGSTLPCTADVLAAATTYENPPTDIPVPKSAKDRVRPRQIMAMNVFQRGLVAEFLLQGLVRLDDGTLSLPEPGCVSKEEVDAISPLHLCTLIPYPPVYQVMGAADDTFDTSHVHSFHDALLAQGVPAEKALVPNAKHAFDSAAVVEGEIHRSVVVPAVAWVARFVGL</sequence>
<keyword evidence="1" id="KW-0378">Hydrolase</keyword>
<feature type="domain" description="BD-FAE-like" evidence="3">
    <location>
        <begin position="110"/>
        <end position="213"/>
    </location>
</feature>
<feature type="compositionally biased region" description="Basic and acidic residues" evidence="2">
    <location>
        <begin position="10"/>
        <end position="19"/>
    </location>
</feature>
<dbReference type="Pfam" id="PF20434">
    <property type="entry name" value="BD-FAE"/>
    <property type="match status" value="1"/>
</dbReference>
<protein>
    <recommendedName>
        <fullName evidence="3">BD-FAE-like domain-containing protein</fullName>
    </recommendedName>
</protein>
<dbReference type="SUPFAM" id="SSF53474">
    <property type="entry name" value="alpha/beta-Hydrolases"/>
    <property type="match status" value="1"/>
</dbReference>
<evidence type="ECO:0000256" key="1">
    <source>
        <dbReference type="ARBA" id="ARBA00022801"/>
    </source>
</evidence>
<feature type="region of interest" description="Disordered" evidence="2">
    <location>
        <begin position="90"/>
        <end position="117"/>
    </location>
</feature>
<feature type="region of interest" description="Disordered" evidence="2">
    <location>
        <begin position="1"/>
        <end position="66"/>
    </location>
</feature>
<dbReference type="InterPro" id="IPR049492">
    <property type="entry name" value="BD-FAE-like_dom"/>
</dbReference>
<reference evidence="4" key="1">
    <citation type="submission" date="2023-06" db="EMBL/GenBank/DDBJ databases">
        <title>Draft genome of Marssonina rosae.</title>
        <authorList>
            <person name="Cheng Q."/>
        </authorList>
    </citation>
    <scope>NUCLEOTIDE SEQUENCE</scope>
    <source>
        <strain evidence="4">R4</strain>
    </source>
</reference>
<keyword evidence="5" id="KW-1185">Reference proteome</keyword>
<dbReference type="AlphaFoldDB" id="A0AAD9T3J2"/>
<dbReference type="Proteomes" id="UP001285354">
    <property type="component" value="Unassembled WGS sequence"/>
</dbReference>
<dbReference type="Gene3D" id="3.40.50.1820">
    <property type="entry name" value="alpha/beta hydrolase"/>
    <property type="match status" value="1"/>
</dbReference>
<feature type="compositionally biased region" description="Pro residues" evidence="2">
    <location>
        <begin position="101"/>
        <end position="113"/>
    </location>
</feature>
<organism evidence="4 5">
    <name type="scientific">Diplocarpon rosae</name>
    <dbReference type="NCBI Taxonomy" id="946125"/>
    <lineage>
        <taxon>Eukaryota</taxon>
        <taxon>Fungi</taxon>
        <taxon>Dikarya</taxon>
        <taxon>Ascomycota</taxon>
        <taxon>Pezizomycotina</taxon>
        <taxon>Leotiomycetes</taxon>
        <taxon>Helotiales</taxon>
        <taxon>Drepanopezizaceae</taxon>
        <taxon>Diplocarpon</taxon>
    </lineage>
</organism>
<dbReference type="InterPro" id="IPR050300">
    <property type="entry name" value="GDXG_lipolytic_enzyme"/>
</dbReference>
<feature type="compositionally biased region" description="Basic residues" evidence="2">
    <location>
        <begin position="40"/>
        <end position="52"/>
    </location>
</feature>
<evidence type="ECO:0000256" key="2">
    <source>
        <dbReference type="SAM" id="MobiDB-lite"/>
    </source>
</evidence>
<evidence type="ECO:0000313" key="4">
    <source>
        <dbReference type="EMBL" id="KAK2628720.1"/>
    </source>
</evidence>
<evidence type="ECO:0000259" key="3">
    <source>
        <dbReference type="Pfam" id="PF20434"/>
    </source>
</evidence>
<gene>
    <name evidence="4" type="ORF">QTJ16_001823</name>
</gene>
<dbReference type="GO" id="GO:0016787">
    <property type="term" value="F:hydrolase activity"/>
    <property type="evidence" value="ECO:0007669"/>
    <property type="project" value="UniProtKB-KW"/>
</dbReference>
<proteinExistence type="predicted"/>